<dbReference type="SUPFAM" id="SSF51366">
    <property type="entry name" value="Ribulose-phoshate binding barrel"/>
    <property type="match status" value="1"/>
</dbReference>
<protein>
    <recommendedName>
        <fullName evidence="4 9">N-(5'-phosphoribosyl)anthranilate isomerase</fullName>
        <shortName evidence="9">PRAI</shortName>
        <ecNumber evidence="3 9">5.3.1.24</ecNumber>
    </recommendedName>
</protein>
<evidence type="ECO:0000259" key="10">
    <source>
        <dbReference type="Pfam" id="PF00697"/>
    </source>
</evidence>
<dbReference type="EMBL" id="VFOW01000001">
    <property type="protein sequence ID" value="TQL78624.1"/>
    <property type="molecule type" value="Genomic_DNA"/>
</dbReference>
<dbReference type="Proteomes" id="UP000317043">
    <property type="component" value="Unassembled WGS sequence"/>
</dbReference>
<comment type="catalytic activity">
    <reaction evidence="1 9">
        <text>N-(5-phospho-beta-D-ribosyl)anthranilate = 1-(2-carboxyphenylamino)-1-deoxy-D-ribulose 5-phosphate</text>
        <dbReference type="Rhea" id="RHEA:21540"/>
        <dbReference type="ChEBI" id="CHEBI:18277"/>
        <dbReference type="ChEBI" id="CHEBI:58613"/>
        <dbReference type="EC" id="5.3.1.24"/>
    </reaction>
</comment>
<dbReference type="CDD" id="cd00405">
    <property type="entry name" value="PRAI"/>
    <property type="match status" value="1"/>
</dbReference>
<evidence type="ECO:0000256" key="1">
    <source>
        <dbReference type="ARBA" id="ARBA00001164"/>
    </source>
</evidence>
<dbReference type="Pfam" id="PF00697">
    <property type="entry name" value="PRAI"/>
    <property type="match status" value="1"/>
</dbReference>
<evidence type="ECO:0000256" key="5">
    <source>
        <dbReference type="ARBA" id="ARBA00022605"/>
    </source>
</evidence>
<comment type="caution">
    <text evidence="11">The sequence shown here is derived from an EMBL/GenBank/DDBJ whole genome shotgun (WGS) entry which is preliminary data.</text>
</comment>
<evidence type="ECO:0000313" key="11">
    <source>
        <dbReference type="EMBL" id="TQL78624.1"/>
    </source>
</evidence>
<accession>A0A543B1C7</accession>
<evidence type="ECO:0000256" key="8">
    <source>
        <dbReference type="ARBA" id="ARBA00023235"/>
    </source>
</evidence>
<dbReference type="RefSeq" id="WP_142043304.1">
    <property type="nucleotide sequence ID" value="NZ_JBHTGS010000003.1"/>
</dbReference>
<comment type="similarity">
    <text evidence="9">Belongs to the TrpF family.</text>
</comment>
<evidence type="ECO:0000256" key="9">
    <source>
        <dbReference type="HAMAP-Rule" id="MF_00135"/>
    </source>
</evidence>
<evidence type="ECO:0000256" key="3">
    <source>
        <dbReference type="ARBA" id="ARBA00012572"/>
    </source>
</evidence>
<sequence>MFVKICGLRSVEHVEAAVAAGADAIGFLLSRSPRQVTPSEAAVLAATVPDHVLSVGVFATETTEQIRRDAEAAGVDTIQLHGAYKHEDFQALADLPVKLIRAIAGAEDPNTDCGAYGEDLLIVDAAKPGSGEPWDWTRLPAEPTGHWLLAGGLSPDNVACAVAEARPWGVDVSSGVEVSRGMKDPGLIRDFITAAKQAG</sequence>
<keyword evidence="8 9" id="KW-0413">Isomerase</keyword>
<dbReference type="AlphaFoldDB" id="A0A543B1C7"/>
<gene>
    <name evidence="9" type="primary">trpF</name>
    <name evidence="11" type="ORF">FB566_4214</name>
</gene>
<feature type="domain" description="N-(5'phosphoribosyl) anthranilate isomerase (PRAI)" evidence="10">
    <location>
        <begin position="3"/>
        <end position="193"/>
    </location>
</feature>
<dbReference type="InParanoid" id="A0A543B1C7"/>
<dbReference type="InterPro" id="IPR044643">
    <property type="entry name" value="TrpF_fam"/>
</dbReference>
<evidence type="ECO:0000256" key="2">
    <source>
        <dbReference type="ARBA" id="ARBA00004664"/>
    </source>
</evidence>
<keyword evidence="5 9" id="KW-0028">Amino-acid biosynthesis</keyword>
<keyword evidence="6 9" id="KW-0822">Tryptophan biosynthesis</keyword>
<dbReference type="PANTHER" id="PTHR42894">
    <property type="entry name" value="N-(5'-PHOSPHORIBOSYL)ANTHRANILATE ISOMERASE"/>
    <property type="match status" value="1"/>
</dbReference>
<evidence type="ECO:0000256" key="4">
    <source>
        <dbReference type="ARBA" id="ARBA00022272"/>
    </source>
</evidence>
<keyword evidence="12" id="KW-1185">Reference proteome</keyword>
<dbReference type="InterPro" id="IPR011060">
    <property type="entry name" value="RibuloseP-bd_barrel"/>
</dbReference>
<evidence type="ECO:0000256" key="6">
    <source>
        <dbReference type="ARBA" id="ARBA00022822"/>
    </source>
</evidence>
<comment type="pathway">
    <text evidence="2 9">Amino-acid biosynthesis; L-tryptophan biosynthesis; L-tryptophan from chorismate: step 3/5.</text>
</comment>
<dbReference type="InterPro" id="IPR013785">
    <property type="entry name" value="Aldolase_TIM"/>
</dbReference>
<dbReference type="UniPathway" id="UPA00035">
    <property type="reaction ID" value="UER00042"/>
</dbReference>
<evidence type="ECO:0000256" key="7">
    <source>
        <dbReference type="ARBA" id="ARBA00023141"/>
    </source>
</evidence>
<dbReference type="Gene3D" id="3.20.20.70">
    <property type="entry name" value="Aldolase class I"/>
    <property type="match status" value="1"/>
</dbReference>
<reference evidence="11 12" key="1">
    <citation type="submission" date="2019-06" db="EMBL/GenBank/DDBJ databases">
        <title>Sequencing the genomes of 1000 actinobacteria strains.</title>
        <authorList>
            <person name="Klenk H.-P."/>
        </authorList>
    </citation>
    <scope>NUCLEOTIDE SEQUENCE [LARGE SCALE GENOMIC DNA]</scope>
    <source>
        <strain evidence="11 12">DSM 45928</strain>
    </source>
</reference>
<organism evidence="11 12">
    <name type="scientific">Stackebrandtia endophytica</name>
    <dbReference type="NCBI Taxonomy" id="1496996"/>
    <lineage>
        <taxon>Bacteria</taxon>
        <taxon>Bacillati</taxon>
        <taxon>Actinomycetota</taxon>
        <taxon>Actinomycetes</taxon>
        <taxon>Glycomycetales</taxon>
        <taxon>Glycomycetaceae</taxon>
        <taxon>Stackebrandtia</taxon>
    </lineage>
</organism>
<dbReference type="GO" id="GO:0004640">
    <property type="term" value="F:phosphoribosylanthranilate isomerase activity"/>
    <property type="evidence" value="ECO:0007669"/>
    <property type="project" value="UniProtKB-UniRule"/>
</dbReference>
<dbReference type="GO" id="GO:0000162">
    <property type="term" value="P:L-tryptophan biosynthetic process"/>
    <property type="evidence" value="ECO:0007669"/>
    <property type="project" value="UniProtKB-UniRule"/>
</dbReference>
<keyword evidence="7 9" id="KW-0057">Aromatic amino acid biosynthesis</keyword>
<dbReference type="OrthoDB" id="3243379at2"/>
<dbReference type="EC" id="5.3.1.24" evidence="3 9"/>
<dbReference type="InterPro" id="IPR001240">
    <property type="entry name" value="PRAI_dom"/>
</dbReference>
<dbReference type="PANTHER" id="PTHR42894:SF1">
    <property type="entry name" value="N-(5'-PHOSPHORIBOSYL)ANTHRANILATE ISOMERASE"/>
    <property type="match status" value="1"/>
</dbReference>
<dbReference type="HAMAP" id="MF_00135">
    <property type="entry name" value="PRAI"/>
    <property type="match status" value="1"/>
</dbReference>
<evidence type="ECO:0000313" key="12">
    <source>
        <dbReference type="Proteomes" id="UP000317043"/>
    </source>
</evidence>
<name>A0A543B1C7_9ACTN</name>
<proteinExistence type="inferred from homology"/>